<proteinExistence type="predicted"/>
<dbReference type="AlphaFoldDB" id="A0AA37LT59"/>
<name>A0AA37LT59_9PEZI</name>
<evidence type="ECO:0000313" key="2">
    <source>
        <dbReference type="Proteomes" id="UP001055172"/>
    </source>
</evidence>
<dbReference type="Proteomes" id="UP001055172">
    <property type="component" value="Unassembled WGS sequence"/>
</dbReference>
<protein>
    <submittedName>
        <fullName evidence="1">Uncharacterized protein</fullName>
    </submittedName>
</protein>
<accession>A0AA37LT59</accession>
<evidence type="ECO:0000313" key="1">
    <source>
        <dbReference type="EMBL" id="GJC83472.1"/>
    </source>
</evidence>
<dbReference type="EMBL" id="BPPX01000012">
    <property type="protein sequence ID" value="GJC83472.1"/>
    <property type="molecule type" value="Genomic_DNA"/>
</dbReference>
<comment type="caution">
    <text evidence="1">The sequence shown here is derived from an EMBL/GenBank/DDBJ whole genome shotgun (WGS) entry which is preliminary data.</text>
</comment>
<gene>
    <name evidence="1" type="ORF">ColLi_06310</name>
</gene>
<organism evidence="1 2">
    <name type="scientific">Colletotrichum liriopes</name>
    <dbReference type="NCBI Taxonomy" id="708192"/>
    <lineage>
        <taxon>Eukaryota</taxon>
        <taxon>Fungi</taxon>
        <taxon>Dikarya</taxon>
        <taxon>Ascomycota</taxon>
        <taxon>Pezizomycotina</taxon>
        <taxon>Sordariomycetes</taxon>
        <taxon>Hypocreomycetidae</taxon>
        <taxon>Glomerellales</taxon>
        <taxon>Glomerellaceae</taxon>
        <taxon>Colletotrichum</taxon>
        <taxon>Colletotrichum spaethianum species complex</taxon>
    </lineage>
</organism>
<keyword evidence="2" id="KW-1185">Reference proteome</keyword>
<sequence length="209" mass="23460">MTMLFRVDIQQDKAFEKFTKEEKKGLTNGLNFRDTIEQIRLKIGGPMAVTIQKTRVKLARGLNTEKAYEGYNMPAAMRNMMSPQELVRNQQMGKGIPKPSTHLVPVYTALRYKKFIHDVQARLGGHYEPANSIEFVIDTKDDISKYNFGQTTVGVNTDFNYGGWFGFNALGNLSESSSTLDASSDASSVKIKLLYDKTERSTSNLVLGQ</sequence>
<reference evidence="1 2" key="1">
    <citation type="submission" date="2021-07" db="EMBL/GenBank/DDBJ databases">
        <title>Genome data of Colletotrichum spaethianum.</title>
        <authorList>
            <person name="Utami Y.D."/>
            <person name="Hiruma K."/>
        </authorList>
    </citation>
    <scope>NUCLEOTIDE SEQUENCE [LARGE SCALE GENOMIC DNA]</scope>
    <source>
        <strain evidence="1 2">MAFF 242679</strain>
    </source>
</reference>